<accession>A0A0C9VKG9</accession>
<dbReference type="OrthoDB" id="2152896at2759"/>
<gene>
    <name evidence="2" type="ORF">M422DRAFT_254883</name>
</gene>
<evidence type="ECO:0000313" key="3">
    <source>
        <dbReference type="Proteomes" id="UP000054279"/>
    </source>
</evidence>
<feature type="compositionally biased region" description="Polar residues" evidence="1">
    <location>
        <begin position="91"/>
        <end position="109"/>
    </location>
</feature>
<protein>
    <submittedName>
        <fullName evidence="2">Uncharacterized protein</fullName>
    </submittedName>
</protein>
<sequence>MEKDMIFKCETRAKARVLLQPLRPTSSNTGGSTLPIGAKRADTSLSKFQQVQLLEALAILSFSPTNFSDGTSLLKPLPLALPPPWRPSPLATTNLSPPTTTKALQPRKNLSSFAAMGMEMGGMNDSSSMNMSDNDSRA</sequence>
<dbReference type="AlphaFoldDB" id="A0A0C9VKG9"/>
<organism evidence="2 3">
    <name type="scientific">Sphaerobolus stellatus (strain SS14)</name>
    <dbReference type="NCBI Taxonomy" id="990650"/>
    <lineage>
        <taxon>Eukaryota</taxon>
        <taxon>Fungi</taxon>
        <taxon>Dikarya</taxon>
        <taxon>Basidiomycota</taxon>
        <taxon>Agaricomycotina</taxon>
        <taxon>Agaricomycetes</taxon>
        <taxon>Phallomycetidae</taxon>
        <taxon>Geastrales</taxon>
        <taxon>Sphaerobolaceae</taxon>
        <taxon>Sphaerobolus</taxon>
    </lineage>
</organism>
<dbReference type="Proteomes" id="UP000054279">
    <property type="component" value="Unassembled WGS sequence"/>
</dbReference>
<evidence type="ECO:0000256" key="1">
    <source>
        <dbReference type="SAM" id="MobiDB-lite"/>
    </source>
</evidence>
<dbReference type="HOGENOM" id="CLU_1856581_0_0_1"/>
<name>A0A0C9VKG9_SPHS4</name>
<reference evidence="2 3" key="1">
    <citation type="submission" date="2014-06" db="EMBL/GenBank/DDBJ databases">
        <title>Evolutionary Origins and Diversification of the Mycorrhizal Mutualists.</title>
        <authorList>
            <consortium name="DOE Joint Genome Institute"/>
            <consortium name="Mycorrhizal Genomics Consortium"/>
            <person name="Kohler A."/>
            <person name="Kuo A."/>
            <person name="Nagy L.G."/>
            <person name="Floudas D."/>
            <person name="Copeland A."/>
            <person name="Barry K.W."/>
            <person name="Cichocki N."/>
            <person name="Veneault-Fourrey C."/>
            <person name="LaButti K."/>
            <person name="Lindquist E.A."/>
            <person name="Lipzen A."/>
            <person name="Lundell T."/>
            <person name="Morin E."/>
            <person name="Murat C."/>
            <person name="Riley R."/>
            <person name="Ohm R."/>
            <person name="Sun H."/>
            <person name="Tunlid A."/>
            <person name="Henrissat B."/>
            <person name="Grigoriev I.V."/>
            <person name="Hibbett D.S."/>
            <person name="Martin F."/>
        </authorList>
    </citation>
    <scope>NUCLEOTIDE SEQUENCE [LARGE SCALE GENOMIC DNA]</scope>
    <source>
        <strain evidence="2 3">SS14</strain>
    </source>
</reference>
<proteinExistence type="predicted"/>
<keyword evidence="3" id="KW-1185">Reference proteome</keyword>
<feature type="region of interest" description="Disordered" evidence="1">
    <location>
        <begin position="88"/>
        <end position="109"/>
    </location>
</feature>
<dbReference type="EMBL" id="KN837132">
    <property type="protein sequence ID" value="KIJ42182.1"/>
    <property type="molecule type" value="Genomic_DNA"/>
</dbReference>
<evidence type="ECO:0000313" key="2">
    <source>
        <dbReference type="EMBL" id="KIJ42182.1"/>
    </source>
</evidence>